<sequence>MLLRSIVAATAIFTSSAAISETYVLDPSHTEVVFSWNHAGLTTQRGEWTSVAGEIDFDPADVMATSARVEIDANSLHSGFEALDVELKGEGFFDVESNPTITFTSTSAVQTGAQSMRLSGDLMVKGQTVPAVLEVNMTFQGEHPLGGFFDYYQGEWIGVEATSSLLRSEVGVGQFAPLTSDVVQLEISAEMRKGGWPEQ</sequence>
<reference evidence="3 4" key="1">
    <citation type="submission" date="2017-03" db="EMBL/GenBank/DDBJ databases">
        <authorList>
            <person name="Afonso C.L."/>
            <person name="Miller P.J."/>
            <person name="Scott M.A."/>
            <person name="Spackman E."/>
            <person name="Goraichik I."/>
            <person name="Dimitrov K.M."/>
            <person name="Suarez D.L."/>
            <person name="Swayne D.E."/>
        </authorList>
    </citation>
    <scope>NUCLEOTIDE SEQUENCE [LARGE SCALE GENOMIC DNA]</scope>
    <source>
        <strain evidence="3 4">CECT 7450</strain>
    </source>
</reference>
<keyword evidence="4" id="KW-1185">Reference proteome</keyword>
<proteinExistence type="predicted"/>
<dbReference type="InterPro" id="IPR007372">
    <property type="entry name" value="Lipid/polyisoprenoid-bd_YceI"/>
</dbReference>
<dbReference type="InterPro" id="IPR036761">
    <property type="entry name" value="TTHA0802/YceI-like_sf"/>
</dbReference>
<protein>
    <recommendedName>
        <fullName evidence="2">Lipid/polyisoprenoid-binding YceI-like domain-containing protein</fullName>
    </recommendedName>
</protein>
<dbReference type="SUPFAM" id="SSF101874">
    <property type="entry name" value="YceI-like"/>
    <property type="match status" value="1"/>
</dbReference>
<evidence type="ECO:0000313" key="4">
    <source>
        <dbReference type="Proteomes" id="UP000193061"/>
    </source>
</evidence>
<dbReference type="EMBL" id="FWFX01000001">
    <property type="protein sequence ID" value="SLN13974.1"/>
    <property type="molecule type" value="Genomic_DNA"/>
</dbReference>
<feature type="chain" id="PRO_5011965044" description="Lipid/polyisoprenoid-binding YceI-like domain-containing protein" evidence="1">
    <location>
        <begin position="21"/>
        <end position="199"/>
    </location>
</feature>
<dbReference type="AlphaFoldDB" id="A0A1X6Y9H4"/>
<dbReference type="OrthoDB" id="9811006at2"/>
<dbReference type="PANTHER" id="PTHR34406:SF1">
    <property type="entry name" value="PROTEIN YCEI"/>
    <property type="match status" value="1"/>
</dbReference>
<evidence type="ECO:0000256" key="1">
    <source>
        <dbReference type="SAM" id="SignalP"/>
    </source>
</evidence>
<dbReference type="Pfam" id="PF04264">
    <property type="entry name" value="YceI"/>
    <property type="match status" value="1"/>
</dbReference>
<name>A0A1X6Y9H4_9RHOB</name>
<evidence type="ECO:0000313" key="3">
    <source>
        <dbReference type="EMBL" id="SLN13974.1"/>
    </source>
</evidence>
<dbReference type="Proteomes" id="UP000193061">
    <property type="component" value="Unassembled WGS sequence"/>
</dbReference>
<dbReference type="RefSeq" id="WP_085803785.1">
    <property type="nucleotide sequence ID" value="NZ_FWFX01000001.1"/>
</dbReference>
<dbReference type="Gene3D" id="2.40.128.110">
    <property type="entry name" value="Lipid/polyisoprenoid-binding, YceI-like"/>
    <property type="match status" value="1"/>
</dbReference>
<gene>
    <name evidence="3" type="ORF">ROA7450_00238</name>
</gene>
<keyword evidence="1" id="KW-0732">Signal</keyword>
<organism evidence="3 4">
    <name type="scientific">Roseovarius albus</name>
    <dbReference type="NCBI Taxonomy" id="1247867"/>
    <lineage>
        <taxon>Bacteria</taxon>
        <taxon>Pseudomonadati</taxon>
        <taxon>Pseudomonadota</taxon>
        <taxon>Alphaproteobacteria</taxon>
        <taxon>Rhodobacterales</taxon>
        <taxon>Roseobacteraceae</taxon>
        <taxon>Roseovarius</taxon>
    </lineage>
</organism>
<evidence type="ECO:0000259" key="2">
    <source>
        <dbReference type="SMART" id="SM00867"/>
    </source>
</evidence>
<dbReference type="PANTHER" id="PTHR34406">
    <property type="entry name" value="PROTEIN YCEI"/>
    <property type="match status" value="1"/>
</dbReference>
<feature type="domain" description="Lipid/polyisoprenoid-binding YceI-like" evidence="2">
    <location>
        <begin position="22"/>
        <end position="192"/>
    </location>
</feature>
<dbReference type="SMART" id="SM00867">
    <property type="entry name" value="YceI"/>
    <property type="match status" value="1"/>
</dbReference>
<accession>A0A1X6Y9H4</accession>
<feature type="signal peptide" evidence="1">
    <location>
        <begin position="1"/>
        <end position="20"/>
    </location>
</feature>